<feature type="region of interest" description="Disordered" evidence="7">
    <location>
        <begin position="1"/>
        <end position="86"/>
    </location>
</feature>
<keyword evidence="10" id="KW-1185">Reference proteome</keyword>
<keyword evidence="4 6" id="KW-0175">Coiled coil</keyword>
<evidence type="ECO:0000256" key="2">
    <source>
        <dbReference type="ARBA" id="ARBA00004496"/>
    </source>
</evidence>
<dbReference type="Proteomes" id="UP000249723">
    <property type="component" value="Unassembled WGS sequence"/>
</dbReference>
<name>A0A2X0NH28_9BASI</name>
<sequence>MREPPVEEVEEVPVKTVESVNETPADEPAVPVALNGTVEIPEEEPVGELESTKSDAPAPAIELLATPRDVEESPASVESAGSASAIERVVPEVADVHAAAVEEKPEVPVEAEAEPTPIKPEESAVEAAPEPSNESEEDLTSKEEEEVEPIAAPPSPPAPVVQALSTEPNPAPPEVESLEHALPQLSPASTPNESLSDVVEPPTSTLVAEPDLRNAEIESLAVEEPQPELEVVAEKVEPEPEPEPEVKSGPVLQEQEVKIEPEVAPEVLPGIKTAEPEIAALSEVKSDPEVTISEPEKPLPVPVTETEPEPFVAKEEEALDVEREEALAVPIAARVGEPFVIDAAPVSELESKSEETAPRGAADGARLAELTSAHDRLSTLKSSLDKVVTTLFPALTSGISDVGAFEGHVRGLQTKAESSTAEVDKLNGQLKQQSDRIEELRDTHRLEQQSSVADLDALRDSLDTKDKLIASLETRLTHATSSSQDAQSLASRQNDEYSKLKLIAKEEEEKRVKALSLLRALRQKLVKAEKDKEIAEGERDTAKADQDRANETLKSDRARFDQEVISLRAAQELQLSKMRSSFDREVASLRQQHERDSAAKKSQAELDVITLKAAQAKEIALRDARIKELEETVKGVTGSRDETFAQAQARAAELEARAASQMSIESQMKELEFEVSELRDRNAALVDEVETLRKQQRDVSRDEGAHRRALADAEARHEQKVKDLETRIRELETDRIETDEDWGRNLQERLKEVERMRLAMAQKDLDYAESVHRMNDRETKIEAGEKQRKELAAQLFEVEGLLKALRDENEKLDQAEAAAREELNDKVDRITALENRVEELQNKESSLRSSHKALREELRKLQSGVLLSEKQRNPGVGFFSSFNQSSTPVATDGTLQSPQIGSPPSTISTRSGPAPIGGDEALNFEYIRNVILQFLERPEMRIAPHAYQQPHLVGVLGVILHFTPAESRRLAAKAG</sequence>
<feature type="region of interest" description="Disordered" evidence="7">
    <location>
        <begin position="282"/>
        <end position="309"/>
    </location>
</feature>
<dbReference type="InterPro" id="IPR000237">
    <property type="entry name" value="GRIP_dom"/>
</dbReference>
<keyword evidence="3" id="KW-0963">Cytoplasm</keyword>
<dbReference type="EMBL" id="FMWP01000093">
    <property type="protein sequence ID" value="SCZ97739.1"/>
    <property type="molecule type" value="Genomic_DNA"/>
</dbReference>
<feature type="region of interest" description="Disordered" evidence="7">
    <location>
        <begin position="344"/>
        <end position="363"/>
    </location>
</feature>
<dbReference type="STRING" id="289078.A0A2X0NH28"/>
<dbReference type="Pfam" id="PF01465">
    <property type="entry name" value="GRIP"/>
    <property type="match status" value="1"/>
</dbReference>
<dbReference type="PANTHER" id="PTHR23157">
    <property type="entry name" value="GRIP AND COILED-COIL DOMAIN-CONTAINING PROTEIN 1"/>
    <property type="match status" value="1"/>
</dbReference>
<keyword evidence="5" id="KW-0472">Membrane</keyword>
<feature type="domain" description="GRIP" evidence="8">
    <location>
        <begin position="917"/>
        <end position="973"/>
    </location>
</feature>
<organism evidence="9 10">
    <name type="scientific">Microbotryum saponariae</name>
    <dbReference type="NCBI Taxonomy" id="289078"/>
    <lineage>
        <taxon>Eukaryota</taxon>
        <taxon>Fungi</taxon>
        <taxon>Dikarya</taxon>
        <taxon>Basidiomycota</taxon>
        <taxon>Pucciniomycotina</taxon>
        <taxon>Microbotryomycetes</taxon>
        <taxon>Microbotryales</taxon>
        <taxon>Microbotryaceae</taxon>
        <taxon>Microbotryum</taxon>
    </lineage>
</organism>
<evidence type="ECO:0000256" key="3">
    <source>
        <dbReference type="ARBA" id="ARBA00022490"/>
    </source>
</evidence>
<evidence type="ECO:0000313" key="10">
    <source>
        <dbReference type="Proteomes" id="UP000249723"/>
    </source>
</evidence>
<dbReference type="OrthoDB" id="1926336at2759"/>
<evidence type="ECO:0000256" key="4">
    <source>
        <dbReference type="ARBA" id="ARBA00023054"/>
    </source>
</evidence>
<feature type="coiled-coil region" evidence="6">
    <location>
        <begin position="774"/>
        <end position="857"/>
    </location>
</feature>
<feature type="region of interest" description="Disordered" evidence="7">
    <location>
        <begin position="100"/>
        <end position="254"/>
    </location>
</feature>
<dbReference type="InterPro" id="IPR051952">
    <property type="entry name" value="Golgi-autophagy_related"/>
</dbReference>
<dbReference type="PANTHER" id="PTHR23157:SF25">
    <property type="entry name" value="GRIP AND COILED-COIL DOMAIN-CONTAINING PROTEIN 1"/>
    <property type="match status" value="1"/>
</dbReference>
<evidence type="ECO:0000256" key="5">
    <source>
        <dbReference type="ARBA" id="ARBA00023136"/>
    </source>
</evidence>
<feature type="compositionally biased region" description="Acidic residues" evidence="7">
    <location>
        <begin position="1"/>
        <end position="11"/>
    </location>
</feature>
<feature type="compositionally biased region" description="Polar residues" evidence="7">
    <location>
        <begin position="186"/>
        <end position="195"/>
    </location>
</feature>
<gene>
    <name evidence="9" type="ORF">BZ3500_MVSOF-1268-A1-R1_CHR4-3G07419</name>
</gene>
<dbReference type="AlphaFoldDB" id="A0A2X0NH28"/>
<evidence type="ECO:0000256" key="7">
    <source>
        <dbReference type="SAM" id="MobiDB-lite"/>
    </source>
</evidence>
<evidence type="ECO:0000256" key="6">
    <source>
        <dbReference type="SAM" id="Coils"/>
    </source>
</evidence>
<dbReference type="PROSITE" id="PS50913">
    <property type="entry name" value="GRIP"/>
    <property type="match status" value="1"/>
</dbReference>
<accession>A0A2X0NH28</accession>
<proteinExistence type="predicted"/>
<dbReference type="GO" id="GO:0005794">
    <property type="term" value="C:Golgi apparatus"/>
    <property type="evidence" value="ECO:0007669"/>
    <property type="project" value="TreeGrafter"/>
</dbReference>
<comment type="subcellular location">
    <subcellularLocation>
        <location evidence="2">Cytoplasm</location>
    </subcellularLocation>
    <subcellularLocation>
        <location evidence="1">Endomembrane system</location>
        <topology evidence="1">Peripheral membrane protein</topology>
    </subcellularLocation>
</comment>
<dbReference type="SMART" id="SM00755">
    <property type="entry name" value="Grip"/>
    <property type="match status" value="1"/>
</dbReference>
<reference evidence="10" key="1">
    <citation type="submission" date="2016-10" db="EMBL/GenBank/DDBJ databases">
        <authorList>
            <person name="Jeantristanb JTB J.-T."/>
            <person name="Ricardo R."/>
        </authorList>
    </citation>
    <scope>NUCLEOTIDE SEQUENCE [LARGE SCALE GENOMIC DNA]</scope>
</reference>
<feature type="coiled-coil region" evidence="6">
    <location>
        <begin position="661"/>
        <end position="741"/>
    </location>
</feature>
<evidence type="ECO:0000259" key="8">
    <source>
        <dbReference type="PROSITE" id="PS50913"/>
    </source>
</evidence>
<feature type="region of interest" description="Disordered" evidence="7">
    <location>
        <begin position="889"/>
        <end position="912"/>
    </location>
</feature>
<evidence type="ECO:0000256" key="1">
    <source>
        <dbReference type="ARBA" id="ARBA00004184"/>
    </source>
</evidence>
<feature type="compositionally biased region" description="Polar residues" evidence="7">
    <location>
        <begin position="889"/>
        <end position="911"/>
    </location>
</feature>
<feature type="region of interest" description="Disordered" evidence="7">
    <location>
        <begin position="529"/>
        <end position="555"/>
    </location>
</feature>
<feature type="compositionally biased region" description="Acidic residues" evidence="7">
    <location>
        <begin position="133"/>
        <end position="148"/>
    </location>
</feature>
<protein>
    <submittedName>
        <fullName evidence="9">BZ3500_MvSof-1268-A1-R1_Chr4-3g07419 protein</fullName>
    </submittedName>
</protein>
<evidence type="ECO:0000313" key="9">
    <source>
        <dbReference type="EMBL" id="SCZ97739.1"/>
    </source>
</evidence>